<dbReference type="Gene3D" id="3.90.110.10">
    <property type="entry name" value="Lactate dehydrogenase/glycoside hydrolase, family 4, C-terminal"/>
    <property type="match status" value="1"/>
</dbReference>
<dbReference type="Gene3D" id="3.40.50.720">
    <property type="entry name" value="NAD(P)-binding Rossmann-like Domain"/>
    <property type="match status" value="1"/>
</dbReference>
<sequence>MAKIVIAGSADCPFYAACELLGDRLQQNLPDLNVTKIVISSEEWDKYAENLSKEHGWPKMCSPIIWRELVDTGGRTTLIGDANDFQEYANTYYAKDSQFSSKKLLQITFENQCFLNEVKATENIKQEQRKSWKKLTIIGAESPTAARLALLLAQMQHTKSENKMKLHLVPSEIEYQQTVFALKSVLEDSALSGLHTIEQFSDLSEALDGASLIVILDVVPRQLSAQVDDVSQQTENRANWLKRRYEYFTSLGEKICRYADPNVRVVVGVSAQIFEGSEIKSSPLNFDVQTLHKACEGRINLQNIVGLPRTLEYFVKGALGSYLGINRCSVVDLILWGNIGSAFYVDLSKTRVYERHGPLDSEIGPAWFSVKAESILFKPEEFYGKILPGKFAKMKSSAENSAAMIHATGIFNFIRQWQFWGSDQRETISSLVVSSHGQYGVPSGLAFSFPVTTNSVGCFVIPQDIPMHHEKSDYITRCVFDTLKDWSVIDPSILNDYQKHLESIADSELEAYFFGADSSIPKDGNTHIIYPESTKMTKKLTAE</sequence>
<evidence type="ECO:0000256" key="2">
    <source>
        <dbReference type="ARBA" id="ARBA00023002"/>
    </source>
</evidence>
<name>A0A0R3SQ42_HYMDI</name>
<evidence type="ECO:0000313" key="3">
    <source>
        <dbReference type="EMBL" id="VDL59480.1"/>
    </source>
</evidence>
<reference evidence="5" key="1">
    <citation type="submission" date="2017-02" db="UniProtKB">
        <authorList>
            <consortium name="WormBaseParasite"/>
        </authorList>
    </citation>
    <scope>IDENTIFICATION</scope>
</reference>
<dbReference type="InterPro" id="IPR036291">
    <property type="entry name" value="NAD(P)-bd_dom_sf"/>
</dbReference>
<dbReference type="STRING" id="6216.A0A0R3SQ42"/>
<dbReference type="GO" id="GO:0016615">
    <property type="term" value="F:malate dehydrogenase activity"/>
    <property type="evidence" value="ECO:0007669"/>
    <property type="project" value="InterPro"/>
</dbReference>
<dbReference type="InterPro" id="IPR010945">
    <property type="entry name" value="Malate_DH_type2"/>
</dbReference>
<dbReference type="SUPFAM" id="SSF56327">
    <property type="entry name" value="LDH C-terminal domain-like"/>
    <property type="match status" value="1"/>
</dbReference>
<evidence type="ECO:0000313" key="5">
    <source>
        <dbReference type="WBParaSite" id="HDID_0000716401-mRNA-1"/>
    </source>
</evidence>
<proteinExistence type="inferred from homology"/>
<dbReference type="EMBL" id="UYSG01010910">
    <property type="protein sequence ID" value="VDL59480.1"/>
    <property type="molecule type" value="Genomic_DNA"/>
</dbReference>
<dbReference type="GO" id="GO:0006108">
    <property type="term" value="P:malate metabolic process"/>
    <property type="evidence" value="ECO:0007669"/>
    <property type="project" value="InterPro"/>
</dbReference>
<dbReference type="WBParaSite" id="HDID_0000716401-mRNA-1">
    <property type="protein sequence ID" value="HDID_0000716401-mRNA-1"/>
    <property type="gene ID" value="HDID_0000716401"/>
</dbReference>
<dbReference type="PANTHER" id="PTHR23382">
    <property type="entry name" value="MALATE DEHYDROGENASE"/>
    <property type="match status" value="1"/>
</dbReference>
<dbReference type="SUPFAM" id="SSF51735">
    <property type="entry name" value="NAD(P)-binding Rossmann-fold domains"/>
    <property type="match status" value="1"/>
</dbReference>
<dbReference type="OrthoDB" id="1510206at2759"/>
<dbReference type="Proteomes" id="UP000274504">
    <property type="component" value="Unassembled WGS sequence"/>
</dbReference>
<dbReference type="AlphaFoldDB" id="A0A0R3SQ42"/>
<dbReference type="InterPro" id="IPR015955">
    <property type="entry name" value="Lactate_DH/Glyco_Ohase_4_C"/>
</dbReference>
<reference evidence="3 4" key="2">
    <citation type="submission" date="2018-11" db="EMBL/GenBank/DDBJ databases">
        <authorList>
            <consortium name="Pathogen Informatics"/>
        </authorList>
    </citation>
    <scope>NUCLEOTIDE SEQUENCE [LARGE SCALE GENOMIC DNA]</scope>
</reference>
<organism evidence="5">
    <name type="scientific">Hymenolepis diminuta</name>
    <name type="common">Rat tapeworm</name>
    <dbReference type="NCBI Taxonomy" id="6216"/>
    <lineage>
        <taxon>Eukaryota</taxon>
        <taxon>Metazoa</taxon>
        <taxon>Spiralia</taxon>
        <taxon>Lophotrochozoa</taxon>
        <taxon>Platyhelminthes</taxon>
        <taxon>Cestoda</taxon>
        <taxon>Eucestoda</taxon>
        <taxon>Cyclophyllidea</taxon>
        <taxon>Hymenolepididae</taxon>
        <taxon>Hymenolepis</taxon>
    </lineage>
</organism>
<evidence type="ECO:0000256" key="1">
    <source>
        <dbReference type="ARBA" id="ARBA00009613"/>
    </source>
</evidence>
<comment type="similarity">
    <text evidence="1">Belongs to the LDH/MDH superfamily. MDH type 2 family.</text>
</comment>
<evidence type="ECO:0000313" key="4">
    <source>
        <dbReference type="Proteomes" id="UP000274504"/>
    </source>
</evidence>
<protein>
    <submittedName>
        <fullName evidence="5">Malate dehydrogenase 1B</fullName>
    </submittedName>
</protein>
<accession>A0A0R3SQ42</accession>
<dbReference type="GO" id="GO:0016616">
    <property type="term" value="F:oxidoreductase activity, acting on the CH-OH group of donors, NAD or NADP as acceptor"/>
    <property type="evidence" value="ECO:0007669"/>
    <property type="project" value="InterPro"/>
</dbReference>
<keyword evidence="2" id="KW-0560">Oxidoreductase</keyword>
<gene>
    <name evidence="3" type="ORF">HDID_LOCUS7162</name>
</gene>